<feature type="domain" description="Arb2" evidence="2">
    <location>
        <begin position="3"/>
        <end position="230"/>
    </location>
</feature>
<accession>D8SM03</accession>
<evidence type="ECO:0000313" key="4">
    <source>
        <dbReference type="Proteomes" id="UP000001514"/>
    </source>
</evidence>
<gene>
    <name evidence="3" type="ORF">SELMODRAFT_423531</name>
</gene>
<dbReference type="Pfam" id="PF22749">
    <property type="entry name" value="Arb2"/>
    <property type="match status" value="1"/>
</dbReference>
<dbReference type="AlphaFoldDB" id="D8SM03"/>
<reference evidence="3 4" key="1">
    <citation type="journal article" date="2011" name="Science">
        <title>The Selaginella genome identifies genetic changes associated with the evolution of vascular plants.</title>
        <authorList>
            <person name="Banks J.A."/>
            <person name="Nishiyama T."/>
            <person name="Hasebe M."/>
            <person name="Bowman J.L."/>
            <person name="Gribskov M."/>
            <person name="dePamphilis C."/>
            <person name="Albert V.A."/>
            <person name="Aono N."/>
            <person name="Aoyama T."/>
            <person name="Ambrose B.A."/>
            <person name="Ashton N.W."/>
            <person name="Axtell M.J."/>
            <person name="Barker E."/>
            <person name="Barker M.S."/>
            <person name="Bennetzen J.L."/>
            <person name="Bonawitz N.D."/>
            <person name="Chapple C."/>
            <person name="Cheng C."/>
            <person name="Correa L.G."/>
            <person name="Dacre M."/>
            <person name="DeBarry J."/>
            <person name="Dreyer I."/>
            <person name="Elias M."/>
            <person name="Engstrom E.M."/>
            <person name="Estelle M."/>
            <person name="Feng L."/>
            <person name="Finet C."/>
            <person name="Floyd S.K."/>
            <person name="Frommer W.B."/>
            <person name="Fujita T."/>
            <person name="Gramzow L."/>
            <person name="Gutensohn M."/>
            <person name="Harholt J."/>
            <person name="Hattori M."/>
            <person name="Heyl A."/>
            <person name="Hirai T."/>
            <person name="Hiwatashi Y."/>
            <person name="Ishikawa M."/>
            <person name="Iwata M."/>
            <person name="Karol K.G."/>
            <person name="Koehler B."/>
            <person name="Kolukisaoglu U."/>
            <person name="Kubo M."/>
            <person name="Kurata T."/>
            <person name="Lalonde S."/>
            <person name="Li K."/>
            <person name="Li Y."/>
            <person name="Litt A."/>
            <person name="Lyons E."/>
            <person name="Manning G."/>
            <person name="Maruyama T."/>
            <person name="Michael T.P."/>
            <person name="Mikami K."/>
            <person name="Miyazaki S."/>
            <person name="Morinaga S."/>
            <person name="Murata T."/>
            <person name="Mueller-Roeber B."/>
            <person name="Nelson D.R."/>
            <person name="Obara M."/>
            <person name="Oguri Y."/>
            <person name="Olmstead R.G."/>
            <person name="Onodera N."/>
            <person name="Petersen B.L."/>
            <person name="Pils B."/>
            <person name="Prigge M."/>
            <person name="Rensing S.A."/>
            <person name="Riano-Pachon D.M."/>
            <person name="Roberts A.W."/>
            <person name="Sato Y."/>
            <person name="Scheller H.V."/>
            <person name="Schulz B."/>
            <person name="Schulz C."/>
            <person name="Shakirov E.V."/>
            <person name="Shibagaki N."/>
            <person name="Shinohara N."/>
            <person name="Shippen D.E."/>
            <person name="Soerensen I."/>
            <person name="Sotooka R."/>
            <person name="Sugimoto N."/>
            <person name="Sugita M."/>
            <person name="Sumikawa N."/>
            <person name="Tanurdzic M."/>
            <person name="Theissen G."/>
            <person name="Ulvskov P."/>
            <person name="Wakazuki S."/>
            <person name="Weng J.K."/>
            <person name="Willats W.W."/>
            <person name="Wipf D."/>
            <person name="Wolf P.G."/>
            <person name="Yang L."/>
            <person name="Zimmer A.D."/>
            <person name="Zhu Q."/>
            <person name="Mitros T."/>
            <person name="Hellsten U."/>
            <person name="Loque D."/>
            <person name="Otillar R."/>
            <person name="Salamov A."/>
            <person name="Schmutz J."/>
            <person name="Shapiro H."/>
            <person name="Lindquist E."/>
            <person name="Lucas S."/>
            <person name="Rokhsar D."/>
            <person name="Grigoriev I.V."/>
        </authorList>
    </citation>
    <scope>NUCLEOTIDE SEQUENCE [LARGE SCALE GENOMIC DNA]</scope>
</reference>
<proteinExistence type="predicted"/>
<evidence type="ECO:0000256" key="1">
    <source>
        <dbReference type="SAM" id="MobiDB-lite"/>
    </source>
</evidence>
<dbReference type="InterPro" id="IPR029058">
    <property type="entry name" value="AB_hydrolase_fold"/>
</dbReference>
<dbReference type="InParanoid" id="D8SM03"/>
<dbReference type="GO" id="GO:0005634">
    <property type="term" value="C:nucleus"/>
    <property type="evidence" value="ECO:0000318"/>
    <property type="project" value="GO_Central"/>
</dbReference>
<dbReference type="KEGG" id="smo:SELMODRAFT_423531"/>
<dbReference type="Gramene" id="EFJ14519">
    <property type="protein sequence ID" value="EFJ14519"/>
    <property type="gene ID" value="SELMODRAFT_423531"/>
</dbReference>
<dbReference type="HOGENOM" id="CLU_682248_0_0_1"/>
<dbReference type="PANTHER" id="PTHR21357">
    <property type="entry name" value="FAM172 FAMILY PROTEIN HOMOLOG CG10038"/>
    <property type="match status" value="1"/>
</dbReference>
<sequence length="404" mass="45112">MKLEKLGYIIDEESFQICDISAAPFKHDASNQIIAKIVQDLMVDKYGMTKLELPLEQLSVEGQAKCPVFLSSNVAISKVLLICICGAGKIKAGLWSHKVCINDSILIGSVLPSIEWAHKRDFAVLVLNPNYNSPEEGIKISGSDTRSNHIICVWDNICMNIPAKKLAFVAHSCGGYNACELIRQRESEVLQRLKCIAFSDSSHRLERLSSIARKFVVQNSAHWVSSSAPLGSLIKNASVLDQSPDKQQQETKDQDTKHSVSGAKKNKCSLLLCGLFVHSHRQEDKRAEMLWQYLGTISSASNAEYNCIELSAGTETTRTRQLKQCRRFASSLNPNLSFDYPHFPAFESFFCSKQLIMSISELGTYLQRFENSIPGGLNKNTKIIPPGNHHFTGDRDCKIRRSSR</sequence>
<dbReference type="GO" id="GO:0031048">
    <property type="term" value="P:regulatory ncRNA-mediated heterochromatin formation"/>
    <property type="evidence" value="ECO:0000318"/>
    <property type="project" value="GO_Central"/>
</dbReference>
<name>D8SM03_SELML</name>
<feature type="compositionally biased region" description="Basic and acidic residues" evidence="1">
    <location>
        <begin position="243"/>
        <end position="258"/>
    </location>
</feature>
<organism evidence="4">
    <name type="scientific">Selaginella moellendorffii</name>
    <name type="common">Spikemoss</name>
    <dbReference type="NCBI Taxonomy" id="88036"/>
    <lineage>
        <taxon>Eukaryota</taxon>
        <taxon>Viridiplantae</taxon>
        <taxon>Streptophyta</taxon>
        <taxon>Embryophyta</taxon>
        <taxon>Tracheophyta</taxon>
        <taxon>Lycopodiopsida</taxon>
        <taxon>Selaginellales</taxon>
        <taxon>Selaginellaceae</taxon>
        <taxon>Selaginella</taxon>
    </lineage>
</organism>
<protein>
    <recommendedName>
        <fullName evidence="2">Arb2 domain-containing protein</fullName>
    </recommendedName>
</protein>
<dbReference type="eggNOG" id="KOG3967">
    <property type="taxonomic scope" value="Eukaryota"/>
</dbReference>
<feature type="region of interest" description="Disordered" evidence="1">
    <location>
        <begin position="241"/>
        <end position="260"/>
    </location>
</feature>
<dbReference type="InterPro" id="IPR053858">
    <property type="entry name" value="Arb2_dom"/>
</dbReference>
<dbReference type="Proteomes" id="UP000001514">
    <property type="component" value="Unassembled WGS sequence"/>
</dbReference>
<dbReference type="EMBL" id="GL377627">
    <property type="protein sequence ID" value="EFJ14519.1"/>
    <property type="molecule type" value="Genomic_DNA"/>
</dbReference>
<dbReference type="InterPro" id="IPR048263">
    <property type="entry name" value="Arb2"/>
</dbReference>
<evidence type="ECO:0000259" key="2">
    <source>
        <dbReference type="Pfam" id="PF22749"/>
    </source>
</evidence>
<dbReference type="SUPFAM" id="SSF53474">
    <property type="entry name" value="alpha/beta-Hydrolases"/>
    <property type="match status" value="1"/>
</dbReference>
<evidence type="ECO:0000313" key="3">
    <source>
        <dbReference type="EMBL" id="EFJ14519.1"/>
    </source>
</evidence>
<keyword evidence="4" id="KW-1185">Reference proteome</keyword>
<dbReference type="PANTHER" id="PTHR21357:SF4">
    <property type="entry name" value="FAM172 FAMILY PROTEIN HOMOLOG CG10038"/>
    <property type="match status" value="1"/>
</dbReference>